<dbReference type="InterPro" id="IPR054529">
    <property type="entry name" value="TcaA_2nd"/>
</dbReference>
<dbReference type="RefSeq" id="WP_151443662.1">
    <property type="nucleotide sequence ID" value="NZ_CP044496.1"/>
</dbReference>
<dbReference type="PANTHER" id="PTHR40038:SF1">
    <property type="entry name" value="MEMBRANE-ASSOCIATED PROTEIN TCAA"/>
    <property type="match status" value="1"/>
</dbReference>
<evidence type="ECO:0000256" key="1">
    <source>
        <dbReference type="SAM" id="Phobius"/>
    </source>
</evidence>
<gene>
    <name evidence="4" type="ORF">LA749_07130</name>
</gene>
<dbReference type="InterPro" id="IPR054530">
    <property type="entry name" value="TcaA_4th"/>
</dbReference>
<name>A0A5P5ZJB3_9LACO</name>
<proteinExistence type="predicted"/>
<keyword evidence="1" id="KW-0472">Membrane</keyword>
<dbReference type="GeneID" id="78212756"/>
<reference evidence="4 5" key="1">
    <citation type="submission" date="2019-09" db="EMBL/GenBank/DDBJ databases">
        <title>Genome sequencing of Lactobacillus acetotolerans.</title>
        <authorList>
            <person name="Kim K."/>
        </authorList>
    </citation>
    <scope>NUCLEOTIDE SEQUENCE [LARGE SCALE GENOMIC DNA]</scope>
    <source>
        <strain evidence="4 5">LA749</strain>
    </source>
</reference>
<dbReference type="AlphaFoldDB" id="A0A5P5ZJB3"/>
<keyword evidence="1" id="KW-1133">Transmembrane helix</keyword>
<feature type="transmembrane region" description="Helical" evidence="1">
    <location>
        <begin position="12"/>
        <end position="32"/>
    </location>
</feature>
<evidence type="ECO:0000259" key="2">
    <source>
        <dbReference type="Pfam" id="PF22813"/>
    </source>
</evidence>
<evidence type="ECO:0000313" key="4">
    <source>
        <dbReference type="EMBL" id="QFG51765.1"/>
    </source>
</evidence>
<organism evidence="4 5">
    <name type="scientific">Lactobacillus acetotolerans</name>
    <dbReference type="NCBI Taxonomy" id="1600"/>
    <lineage>
        <taxon>Bacteria</taxon>
        <taxon>Bacillati</taxon>
        <taxon>Bacillota</taxon>
        <taxon>Bacilli</taxon>
        <taxon>Lactobacillales</taxon>
        <taxon>Lactobacillaceae</taxon>
        <taxon>Lactobacillus</taxon>
    </lineage>
</organism>
<protein>
    <submittedName>
        <fullName evidence="4">Uncharacterized protein</fullName>
    </submittedName>
</protein>
<evidence type="ECO:0000259" key="3">
    <source>
        <dbReference type="Pfam" id="PF22820"/>
    </source>
</evidence>
<dbReference type="Pfam" id="PF22820">
    <property type="entry name" value="TcaA_3rd_4th"/>
    <property type="match status" value="1"/>
</dbReference>
<dbReference type="GO" id="GO:0005886">
    <property type="term" value="C:plasma membrane"/>
    <property type="evidence" value="ECO:0007669"/>
    <property type="project" value="UniProtKB-SubCell"/>
</dbReference>
<evidence type="ECO:0000313" key="5">
    <source>
        <dbReference type="Proteomes" id="UP000325393"/>
    </source>
</evidence>
<feature type="domain" description="TcaA 4th" evidence="3">
    <location>
        <begin position="204"/>
        <end position="261"/>
    </location>
</feature>
<keyword evidence="1" id="KW-0812">Transmembrane</keyword>
<accession>A0A5P5ZJB3</accession>
<dbReference type="Proteomes" id="UP000325393">
    <property type="component" value="Chromosome"/>
</dbReference>
<sequence>MTKKKMRRTTKWKVWLISLLVIIILFGIFYAWGSVYYQKERQIDRITSSLSNPNANLAEYVTPSDPDIDVTNRNLKPLQSYSKENPRAKKQLVHDLKNGQTSNQITLINSGSHFLLFPKYTIRVQVYRPQIETNHPDSKLQVNGKNLGVMNGSGQNFYQDLGLVFPGRYHIVVNTKVGKRPLTANSVVNIWSDKTVDMTIRTATFQVRSVPKGNIFINDKKVATLDSHGQYVFKNYRLAKNMELYIQSTYKGKRIKSEKVKDIPQSIDKDFSNTDDGITDYGNAPDYQGNQEKDVYQDVDGDYIVNPNWPGLINDKAAAKLIGTNFKKPDKNDFVKGKKNPSFNKLKQQVRKFKFSLPIRKVKIAVDVYQVLPAGDNYGDVSYKVVYKYKKNGRNAKKVVSYQHAIFHDVDNKQLIKTLGQRK</sequence>
<dbReference type="EMBL" id="CP044496">
    <property type="protein sequence ID" value="QFG51765.1"/>
    <property type="molecule type" value="Genomic_DNA"/>
</dbReference>
<dbReference type="Pfam" id="PF22813">
    <property type="entry name" value="TcaA_2nd"/>
    <property type="match status" value="1"/>
</dbReference>
<dbReference type="PANTHER" id="PTHR40038">
    <property type="entry name" value="MEMBRANE-ASSOCIATED PROTEIN TCAA"/>
    <property type="match status" value="1"/>
</dbReference>
<feature type="domain" description="TcaA second" evidence="2">
    <location>
        <begin position="39"/>
        <end position="123"/>
    </location>
</feature>